<keyword evidence="3" id="KW-0804">Transcription</keyword>
<sequence length="343" mass="36271">MAKQHQASPEARQGATIYSVAEHAGVSIATVSRVLQGVTVVSEPTRQKVLAAVEELGYVALGAARSLAVRHHEAHGLVLPELSGPYYAELLMGFEARAAELAQSVVLVLTDSRTDLAAAVRQLATRVDAIAVFGSAPISADVVRLLRAKKPVVVIAGEPQDGVEAVSAENLESARELAGHLLDHGKRRALFVGDPDSGPDIHNRYAGYVAAHRDRGLDAAEPVRVALREAEGTAFAQRMLAGAYEADALMCANDELALSIMATLQDAGRDVPGDVAVVGWDDVMTARYVRPGLTTVRQPVHELGALAADRLHELVSGEPPRSRAQTLPTQLVVRSSCGCRAAT</sequence>
<evidence type="ECO:0000256" key="2">
    <source>
        <dbReference type="ARBA" id="ARBA00023125"/>
    </source>
</evidence>
<dbReference type="CDD" id="cd06267">
    <property type="entry name" value="PBP1_LacI_sugar_binding-like"/>
    <property type="match status" value="1"/>
</dbReference>
<dbReference type="InterPro" id="IPR046335">
    <property type="entry name" value="LacI/GalR-like_sensor"/>
</dbReference>
<dbReference type="InterPro" id="IPR010982">
    <property type="entry name" value="Lambda_DNA-bd_dom_sf"/>
</dbReference>
<gene>
    <name evidence="5" type="ORF">SK803_34585</name>
</gene>
<feature type="domain" description="HTH lacI-type" evidence="4">
    <location>
        <begin position="15"/>
        <end position="69"/>
    </location>
</feature>
<evidence type="ECO:0000256" key="1">
    <source>
        <dbReference type="ARBA" id="ARBA00023015"/>
    </source>
</evidence>
<evidence type="ECO:0000313" key="5">
    <source>
        <dbReference type="EMBL" id="MDX8035365.1"/>
    </source>
</evidence>
<comment type="caution">
    <text evidence="5">The sequence shown here is derived from an EMBL/GenBank/DDBJ whole genome shotgun (WGS) entry which is preliminary data.</text>
</comment>
<dbReference type="RefSeq" id="WP_319970391.1">
    <property type="nucleotide sequence ID" value="NZ_JAXAVW010000034.1"/>
</dbReference>
<dbReference type="InterPro" id="IPR028082">
    <property type="entry name" value="Peripla_BP_I"/>
</dbReference>
<dbReference type="Gene3D" id="3.40.50.2300">
    <property type="match status" value="2"/>
</dbReference>
<keyword evidence="1" id="KW-0805">Transcription regulation</keyword>
<reference evidence="5 6" key="2">
    <citation type="submission" date="2023-11" db="EMBL/GenBank/DDBJ databases">
        <authorList>
            <person name="Lara A.C."/>
            <person name="Chronakova A."/>
        </authorList>
    </citation>
    <scope>NUCLEOTIDE SEQUENCE [LARGE SCALE GENOMIC DNA]</scope>
    <source>
        <strain evidence="5 6">BCCO 10_0856</strain>
    </source>
</reference>
<organism evidence="5 6">
    <name type="scientific">Lentzea miocenica</name>
    <dbReference type="NCBI Taxonomy" id="3095431"/>
    <lineage>
        <taxon>Bacteria</taxon>
        <taxon>Bacillati</taxon>
        <taxon>Actinomycetota</taxon>
        <taxon>Actinomycetes</taxon>
        <taxon>Pseudonocardiales</taxon>
        <taxon>Pseudonocardiaceae</taxon>
        <taxon>Lentzea</taxon>
    </lineage>
</organism>
<reference evidence="5 6" key="1">
    <citation type="submission" date="2023-11" db="EMBL/GenBank/DDBJ databases">
        <title>Lentzea sokolovensis, sp. nov., Lentzea kristufkii, sp. nov., and Lentzea miocenensis, sp. nov., rare actinobacteria from Sokolov Coal Basin, Miocene lacustrine sediment, Czech Republic.</title>
        <authorList>
            <person name="Lara A."/>
            <person name="Kotroba L."/>
            <person name="Nouioui I."/>
            <person name="Neumann-Schaal M."/>
            <person name="Mast Y."/>
            <person name="Chronakova A."/>
        </authorList>
    </citation>
    <scope>NUCLEOTIDE SEQUENCE [LARGE SCALE GENOMIC DNA]</scope>
    <source>
        <strain evidence="5 6">BCCO 10_0856</strain>
    </source>
</reference>
<dbReference type="InterPro" id="IPR000843">
    <property type="entry name" value="HTH_LacI"/>
</dbReference>
<dbReference type="EMBL" id="JAXAVW010000034">
    <property type="protein sequence ID" value="MDX8035365.1"/>
    <property type="molecule type" value="Genomic_DNA"/>
</dbReference>
<dbReference type="Proteomes" id="UP001285521">
    <property type="component" value="Unassembled WGS sequence"/>
</dbReference>
<evidence type="ECO:0000256" key="3">
    <source>
        <dbReference type="ARBA" id="ARBA00023163"/>
    </source>
</evidence>
<dbReference type="GO" id="GO:0003677">
    <property type="term" value="F:DNA binding"/>
    <property type="evidence" value="ECO:0007669"/>
    <property type="project" value="UniProtKB-KW"/>
</dbReference>
<dbReference type="PANTHER" id="PTHR30146:SF109">
    <property type="entry name" value="HTH-TYPE TRANSCRIPTIONAL REGULATOR GALS"/>
    <property type="match status" value="1"/>
</dbReference>
<name>A0ABU4TB80_9PSEU</name>
<dbReference type="PANTHER" id="PTHR30146">
    <property type="entry name" value="LACI-RELATED TRANSCRIPTIONAL REPRESSOR"/>
    <property type="match status" value="1"/>
</dbReference>
<dbReference type="SUPFAM" id="SSF53822">
    <property type="entry name" value="Periplasmic binding protein-like I"/>
    <property type="match status" value="1"/>
</dbReference>
<dbReference type="PROSITE" id="PS50932">
    <property type="entry name" value="HTH_LACI_2"/>
    <property type="match status" value="1"/>
</dbReference>
<dbReference type="Pfam" id="PF00356">
    <property type="entry name" value="LacI"/>
    <property type="match status" value="1"/>
</dbReference>
<evidence type="ECO:0000259" key="4">
    <source>
        <dbReference type="PROSITE" id="PS50932"/>
    </source>
</evidence>
<accession>A0ABU4TB80</accession>
<dbReference type="Gene3D" id="1.10.260.40">
    <property type="entry name" value="lambda repressor-like DNA-binding domains"/>
    <property type="match status" value="1"/>
</dbReference>
<keyword evidence="2 5" id="KW-0238">DNA-binding</keyword>
<keyword evidence="6" id="KW-1185">Reference proteome</keyword>
<protein>
    <submittedName>
        <fullName evidence="5">LacI family DNA-binding transcriptional regulator</fullName>
    </submittedName>
</protein>
<dbReference type="SUPFAM" id="SSF47413">
    <property type="entry name" value="lambda repressor-like DNA-binding domains"/>
    <property type="match status" value="1"/>
</dbReference>
<proteinExistence type="predicted"/>
<dbReference type="SMART" id="SM00354">
    <property type="entry name" value="HTH_LACI"/>
    <property type="match status" value="1"/>
</dbReference>
<dbReference type="Pfam" id="PF13377">
    <property type="entry name" value="Peripla_BP_3"/>
    <property type="match status" value="1"/>
</dbReference>
<evidence type="ECO:0000313" key="6">
    <source>
        <dbReference type="Proteomes" id="UP001285521"/>
    </source>
</evidence>
<dbReference type="CDD" id="cd01392">
    <property type="entry name" value="HTH_LacI"/>
    <property type="match status" value="1"/>
</dbReference>